<evidence type="ECO:0000256" key="2">
    <source>
        <dbReference type="ARBA" id="ARBA00023125"/>
    </source>
</evidence>
<dbReference type="PROSITE" id="PS50043">
    <property type="entry name" value="HTH_LUXR_2"/>
    <property type="match status" value="1"/>
</dbReference>
<sequence length="98" mass="10375">MVASGDAAVAPGVTRRLISEFAPHLPASDTPAPLDELTTRERDVLMELPRARSNAEIAARLHISEATVTVHVGRVLGKLGLRDRGEAAQPWPSASQSG</sequence>
<dbReference type="Proteomes" id="UP000199202">
    <property type="component" value="Unassembled WGS sequence"/>
</dbReference>
<evidence type="ECO:0000313" key="6">
    <source>
        <dbReference type="Proteomes" id="UP000199202"/>
    </source>
</evidence>
<protein>
    <submittedName>
        <fullName evidence="5">Regulatory protein, luxR family</fullName>
    </submittedName>
</protein>
<dbReference type="PRINTS" id="PR00038">
    <property type="entry name" value="HTHLUXR"/>
</dbReference>
<dbReference type="STRING" id="633440.SAMN05421869_15214"/>
<dbReference type="InterPro" id="IPR036388">
    <property type="entry name" value="WH-like_DNA-bd_sf"/>
</dbReference>
<evidence type="ECO:0000256" key="1">
    <source>
        <dbReference type="ARBA" id="ARBA00023015"/>
    </source>
</evidence>
<evidence type="ECO:0000259" key="4">
    <source>
        <dbReference type="PROSITE" id="PS50043"/>
    </source>
</evidence>
<reference evidence="5 6" key="1">
    <citation type="submission" date="2016-10" db="EMBL/GenBank/DDBJ databases">
        <authorList>
            <person name="de Groot N.N."/>
        </authorList>
    </citation>
    <scope>NUCLEOTIDE SEQUENCE [LARGE SCALE GENOMIC DNA]</scope>
    <source>
        <strain evidence="5 6">CGMCC 4.6533</strain>
    </source>
</reference>
<name>A0A1G9V8P7_9ACTN</name>
<dbReference type="CDD" id="cd06170">
    <property type="entry name" value="LuxR_C_like"/>
    <property type="match status" value="1"/>
</dbReference>
<dbReference type="PANTHER" id="PTHR44688">
    <property type="entry name" value="DNA-BINDING TRANSCRIPTIONAL ACTIVATOR DEVR_DOSR"/>
    <property type="match status" value="1"/>
</dbReference>
<dbReference type="Pfam" id="PF00196">
    <property type="entry name" value="GerE"/>
    <property type="match status" value="1"/>
</dbReference>
<gene>
    <name evidence="5" type="ORF">SAMN05421869_15214</name>
</gene>
<dbReference type="PANTHER" id="PTHR44688:SF16">
    <property type="entry name" value="DNA-BINDING TRANSCRIPTIONAL ACTIVATOR DEVR_DOSR"/>
    <property type="match status" value="1"/>
</dbReference>
<keyword evidence="6" id="KW-1185">Reference proteome</keyword>
<proteinExistence type="predicted"/>
<dbReference type="SMART" id="SM00421">
    <property type="entry name" value="HTH_LUXR"/>
    <property type="match status" value="1"/>
</dbReference>
<dbReference type="GO" id="GO:0003677">
    <property type="term" value="F:DNA binding"/>
    <property type="evidence" value="ECO:0007669"/>
    <property type="project" value="UniProtKB-KW"/>
</dbReference>
<dbReference type="InterPro" id="IPR000792">
    <property type="entry name" value="Tscrpt_reg_LuxR_C"/>
</dbReference>
<keyword evidence="2" id="KW-0238">DNA-binding</keyword>
<keyword evidence="1" id="KW-0805">Transcription regulation</keyword>
<dbReference type="GO" id="GO:0006355">
    <property type="term" value="P:regulation of DNA-templated transcription"/>
    <property type="evidence" value="ECO:0007669"/>
    <property type="project" value="InterPro"/>
</dbReference>
<evidence type="ECO:0000256" key="3">
    <source>
        <dbReference type="ARBA" id="ARBA00023163"/>
    </source>
</evidence>
<organism evidence="5 6">
    <name type="scientific">Nonomuraea jiangxiensis</name>
    <dbReference type="NCBI Taxonomy" id="633440"/>
    <lineage>
        <taxon>Bacteria</taxon>
        <taxon>Bacillati</taxon>
        <taxon>Actinomycetota</taxon>
        <taxon>Actinomycetes</taxon>
        <taxon>Streptosporangiales</taxon>
        <taxon>Streptosporangiaceae</taxon>
        <taxon>Nonomuraea</taxon>
    </lineage>
</organism>
<accession>A0A1G9V8P7</accession>
<keyword evidence="3" id="KW-0804">Transcription</keyword>
<feature type="domain" description="HTH luxR-type" evidence="4">
    <location>
        <begin position="30"/>
        <end position="98"/>
    </location>
</feature>
<dbReference type="InterPro" id="IPR016032">
    <property type="entry name" value="Sig_transdc_resp-reg_C-effctor"/>
</dbReference>
<dbReference type="SUPFAM" id="SSF46894">
    <property type="entry name" value="C-terminal effector domain of the bipartite response regulators"/>
    <property type="match status" value="1"/>
</dbReference>
<evidence type="ECO:0000313" key="5">
    <source>
        <dbReference type="EMBL" id="SDM68460.1"/>
    </source>
</evidence>
<dbReference type="AlphaFoldDB" id="A0A1G9V8P7"/>
<dbReference type="EMBL" id="FNDJ01000052">
    <property type="protein sequence ID" value="SDM68460.1"/>
    <property type="molecule type" value="Genomic_DNA"/>
</dbReference>
<dbReference type="Gene3D" id="1.10.10.10">
    <property type="entry name" value="Winged helix-like DNA-binding domain superfamily/Winged helix DNA-binding domain"/>
    <property type="match status" value="1"/>
</dbReference>